<evidence type="ECO:0000313" key="7">
    <source>
        <dbReference type="Proteomes" id="UP000323917"/>
    </source>
</evidence>
<dbReference type="SUPFAM" id="SSF88713">
    <property type="entry name" value="Glycoside hydrolase/deacetylase"/>
    <property type="match status" value="1"/>
</dbReference>
<dbReference type="GO" id="GO:0030246">
    <property type="term" value="F:carbohydrate binding"/>
    <property type="evidence" value="ECO:0007669"/>
    <property type="project" value="InterPro"/>
</dbReference>
<dbReference type="CDD" id="cd10793">
    <property type="entry name" value="GH57N_TLGT_like"/>
    <property type="match status" value="1"/>
</dbReference>
<dbReference type="AlphaFoldDB" id="A0A5B9Q855"/>
<feature type="domain" description="Alpha-amylase/4-alpha-glucanotransferase central" evidence="4">
    <location>
        <begin position="314"/>
        <end position="396"/>
    </location>
</feature>
<dbReference type="Proteomes" id="UP000323917">
    <property type="component" value="Chromosome"/>
</dbReference>
<proteinExistence type="inferred from homology"/>
<dbReference type="Pfam" id="PF09095">
    <property type="entry name" value="AmyA-gluTrfs_C"/>
    <property type="match status" value="1"/>
</dbReference>
<dbReference type="Gene3D" id="2.70.98.10">
    <property type="match status" value="1"/>
</dbReference>
<keyword evidence="6" id="KW-0378">Hydrolase</keyword>
<dbReference type="InterPro" id="IPR004300">
    <property type="entry name" value="Glyco_hydro_57_N"/>
</dbReference>
<dbReference type="InterPro" id="IPR040042">
    <property type="entry name" value="Branching_enz_MT3115-like"/>
</dbReference>
<dbReference type="InterPro" id="IPR015179">
    <property type="entry name" value="A-amylase/a-glucTrfase_C"/>
</dbReference>
<keyword evidence="7" id="KW-1185">Reference proteome</keyword>
<dbReference type="InterPro" id="IPR011013">
    <property type="entry name" value="Gal_mutarotase_sf_dom"/>
</dbReference>
<dbReference type="GO" id="GO:0030979">
    <property type="term" value="P:alpha-glucan biosynthetic process"/>
    <property type="evidence" value="ECO:0007669"/>
    <property type="project" value="InterPro"/>
</dbReference>
<dbReference type="SUPFAM" id="SSF88688">
    <property type="entry name" value="Families 57/38 glycoside transferase middle domain"/>
    <property type="match status" value="1"/>
</dbReference>
<dbReference type="GO" id="GO:0005576">
    <property type="term" value="C:extracellular region"/>
    <property type="evidence" value="ECO:0007669"/>
    <property type="project" value="TreeGrafter"/>
</dbReference>
<dbReference type="InterPro" id="IPR014718">
    <property type="entry name" value="GH-type_carb-bd"/>
</dbReference>
<dbReference type="KEGG" id="bgok:Pr1d_08660"/>
<comment type="similarity">
    <text evidence="1">Belongs to the glycosyl hydrolase 57 family.</text>
</comment>
<accession>A0A5B9Q855</accession>
<feature type="domain" description="Alpha-amylase/4-alpha-glucanotransferase C-terminal" evidence="5">
    <location>
        <begin position="419"/>
        <end position="705"/>
    </location>
</feature>
<feature type="domain" description="Glycoside hydrolase family 57 N-terminal" evidence="3">
    <location>
        <begin position="8"/>
        <end position="271"/>
    </location>
</feature>
<dbReference type="RefSeq" id="WP_148072344.1">
    <property type="nucleotide sequence ID" value="NZ_CP042913.1"/>
</dbReference>
<sequence length="727" mass="82669">MNQPLRLVLVLHNHQPIGNFDGVFEQAYQDSYLPFLNVFERYEKLRIALHTSGSLMEWLDANHPEYVDRLANLVSKGRIEIVGGAYFEPILTMIPSRDRRGQITTYTEWLQQRLGASVRGMWVPERVWEQSLTSDLAHSNINYTVLDDFHFKNAGLTTEQLHGYYVTEDDGNLLNVFPGSEQLRYLIPFQHADESINYLRSVAEQHPGAVVVFGDDGEKFGTWPGTKEHVYDRGWLAQFFDALSANSDWLQVTTPGEVVQNVPPLGKLYIPEGSYREMTEWALPAAKINEYEDLHHDFEEQGIWHRVAPFVKGGYWRNFKVKYPETNVMYSRMQLVSRRLEQLLKEGARGELIDQARLELYRGQCNCSYWHGAFGGVYLPHLRNGVYQHLIAAENLLNQYENRGWQLDQQSWVEIDAADFNLDGRPESRLANNRLLLLVSPVEGGQIYEFDVKTICHNLQATLTRRPEAYHRKVLNGPSNSRDDVASIHDQVVFKQEGLNERLGYDTWSRNSLVDHFYSVHVPREAVVAGNAEEIGDFVHGPYEAKLRRAAGRVQLQLAREGNVGGKRIQITKGITLTDEDSTIEIAYFVENLPDQHEFLFAPELNFAGLPSGADDRYFYNAEKQSLGQLGGHLDLTEITDLGMVDEWLGIDVGLAFDRPTAIWTYPVETVSQSEGGFELVHQSVAVVPHWHLVPDANGCWSVTMRLSVDTSVAEGRMMEAVVAATV</sequence>
<keyword evidence="6" id="KW-0326">Glycosidase</keyword>
<gene>
    <name evidence="6" type="primary">amyA</name>
    <name evidence="6" type="ORF">Pr1d_08660</name>
</gene>
<dbReference type="EC" id="3.2.1.1" evidence="6"/>
<evidence type="ECO:0000259" key="3">
    <source>
        <dbReference type="Pfam" id="PF03065"/>
    </source>
</evidence>
<evidence type="ECO:0000256" key="1">
    <source>
        <dbReference type="ARBA" id="ARBA00006821"/>
    </source>
</evidence>
<dbReference type="GO" id="GO:0003844">
    <property type="term" value="F:1,4-alpha-glucan branching enzyme activity"/>
    <property type="evidence" value="ECO:0007669"/>
    <property type="project" value="InterPro"/>
</dbReference>
<organism evidence="6 7">
    <name type="scientific">Bythopirellula goksoeyrii</name>
    <dbReference type="NCBI Taxonomy" id="1400387"/>
    <lineage>
        <taxon>Bacteria</taxon>
        <taxon>Pseudomonadati</taxon>
        <taxon>Planctomycetota</taxon>
        <taxon>Planctomycetia</taxon>
        <taxon>Pirellulales</taxon>
        <taxon>Lacipirellulaceae</taxon>
        <taxon>Bythopirellula</taxon>
    </lineage>
</organism>
<dbReference type="OrthoDB" id="8476at2"/>
<evidence type="ECO:0000259" key="4">
    <source>
        <dbReference type="Pfam" id="PF09094"/>
    </source>
</evidence>
<dbReference type="Pfam" id="PF09094">
    <property type="entry name" value="AmyA-A_glucT_m"/>
    <property type="match status" value="1"/>
</dbReference>
<dbReference type="PANTHER" id="PTHR41695">
    <property type="entry name" value="1,4-ALPHA-GLUCAN BRANCHING ENZYME RV3031-RELATED"/>
    <property type="match status" value="1"/>
</dbReference>
<reference evidence="6 7" key="1">
    <citation type="submission" date="2019-08" db="EMBL/GenBank/DDBJ databases">
        <title>Deep-cultivation of Planctomycetes and their phenomic and genomic characterization uncovers novel biology.</title>
        <authorList>
            <person name="Wiegand S."/>
            <person name="Jogler M."/>
            <person name="Boedeker C."/>
            <person name="Pinto D."/>
            <person name="Vollmers J."/>
            <person name="Rivas-Marin E."/>
            <person name="Kohn T."/>
            <person name="Peeters S.H."/>
            <person name="Heuer A."/>
            <person name="Rast P."/>
            <person name="Oberbeckmann S."/>
            <person name="Bunk B."/>
            <person name="Jeske O."/>
            <person name="Meyerdierks A."/>
            <person name="Storesund J.E."/>
            <person name="Kallscheuer N."/>
            <person name="Luecker S."/>
            <person name="Lage O.M."/>
            <person name="Pohl T."/>
            <person name="Merkel B.J."/>
            <person name="Hornburger P."/>
            <person name="Mueller R.-W."/>
            <person name="Bruemmer F."/>
            <person name="Labrenz M."/>
            <person name="Spormann A.M."/>
            <person name="Op den Camp H."/>
            <person name="Overmann J."/>
            <person name="Amann R."/>
            <person name="Jetten M.S.M."/>
            <person name="Mascher T."/>
            <person name="Medema M.H."/>
            <person name="Devos D.P."/>
            <person name="Kaster A.-K."/>
            <person name="Ovreas L."/>
            <person name="Rohde M."/>
            <person name="Galperin M.Y."/>
            <person name="Jogler C."/>
        </authorList>
    </citation>
    <scope>NUCLEOTIDE SEQUENCE [LARGE SCALE GENOMIC DNA]</scope>
    <source>
        <strain evidence="6 7">Pr1d</strain>
    </source>
</reference>
<evidence type="ECO:0000259" key="5">
    <source>
        <dbReference type="Pfam" id="PF09095"/>
    </source>
</evidence>
<dbReference type="Gene3D" id="3.20.110.20">
    <property type="match status" value="1"/>
</dbReference>
<dbReference type="InterPro" id="IPR028995">
    <property type="entry name" value="Glyco_hydro_57/38_cen_sf"/>
</dbReference>
<dbReference type="Pfam" id="PF03065">
    <property type="entry name" value="Glyco_hydro_57"/>
    <property type="match status" value="1"/>
</dbReference>
<evidence type="ECO:0000256" key="2">
    <source>
        <dbReference type="ARBA" id="ARBA00023277"/>
    </source>
</evidence>
<protein>
    <submittedName>
        <fullName evidence="6">Alpha-amylase 1</fullName>
        <ecNumber evidence="6">3.2.1.1</ecNumber>
    </submittedName>
</protein>
<dbReference type="EMBL" id="CP042913">
    <property type="protein sequence ID" value="QEG33602.1"/>
    <property type="molecule type" value="Genomic_DNA"/>
</dbReference>
<dbReference type="SUPFAM" id="SSF74650">
    <property type="entry name" value="Galactose mutarotase-like"/>
    <property type="match status" value="1"/>
</dbReference>
<dbReference type="GO" id="GO:0004556">
    <property type="term" value="F:alpha-amylase activity"/>
    <property type="evidence" value="ECO:0007669"/>
    <property type="project" value="UniProtKB-EC"/>
</dbReference>
<evidence type="ECO:0000313" key="6">
    <source>
        <dbReference type="EMBL" id="QEG33602.1"/>
    </source>
</evidence>
<dbReference type="InterPro" id="IPR011330">
    <property type="entry name" value="Glyco_hydro/deAcase_b/a-brl"/>
</dbReference>
<keyword evidence="2" id="KW-0119">Carbohydrate metabolism</keyword>
<dbReference type="PANTHER" id="PTHR41695:SF1">
    <property type="entry name" value="1,4-ALPHA-GLUCAN BRANCHING ENZYME TK1436"/>
    <property type="match status" value="1"/>
</dbReference>
<dbReference type="InterPro" id="IPR015178">
    <property type="entry name" value="A-amylase/a-glucTrfase_central"/>
</dbReference>
<name>A0A5B9Q855_9BACT</name>